<keyword evidence="3" id="KW-1185">Reference proteome</keyword>
<feature type="compositionally biased region" description="Basic residues" evidence="1">
    <location>
        <begin position="140"/>
        <end position="153"/>
    </location>
</feature>
<sequence length="153" mass="18419">MQIFLFLKIKSLIPEEDSGYGRYNFGFFIKDYFNNKEKEYILIEVKIFKKNAEFHEEINYEEEEKEDHDYINSCLLKKCEDAINQIENKNYEEKYRTNGYNSFIKYGIALYKRTCEAKMKINNGEIQYTSETSNYSDNKKGRKRATTTMHVRN</sequence>
<gene>
    <name evidence="2" type="ORF">BCR36DRAFT_463063</name>
</gene>
<accession>A0A1Y1UWU4</accession>
<dbReference type="EMBL" id="MCFH01000062">
    <property type="protein sequence ID" value="ORX42632.1"/>
    <property type="molecule type" value="Genomic_DNA"/>
</dbReference>
<protein>
    <submittedName>
        <fullName evidence="2">Uncharacterized protein</fullName>
    </submittedName>
</protein>
<feature type="region of interest" description="Disordered" evidence="1">
    <location>
        <begin position="131"/>
        <end position="153"/>
    </location>
</feature>
<evidence type="ECO:0000313" key="2">
    <source>
        <dbReference type="EMBL" id="ORX42632.1"/>
    </source>
</evidence>
<reference evidence="2 3" key="1">
    <citation type="submission" date="2016-08" db="EMBL/GenBank/DDBJ databases">
        <title>Genomes of anaerobic fungi encode conserved fungal cellulosomes for biomass hydrolysis.</title>
        <authorList>
            <consortium name="DOE Joint Genome Institute"/>
            <person name="Haitjema C.H."/>
            <person name="Gilmore S.P."/>
            <person name="Henske J.K."/>
            <person name="Solomon K.V."/>
            <person name="De Groot R."/>
            <person name="Kuo A."/>
            <person name="Mondo S.J."/>
            <person name="Salamov A.A."/>
            <person name="Labutti K."/>
            <person name="Zhao Z."/>
            <person name="Chiniquy J."/>
            <person name="Barry K."/>
            <person name="Brewer H.M."/>
            <person name="Purvine S.O."/>
            <person name="Wright A.T."/>
            <person name="Boxma B."/>
            <person name="Van Alen T."/>
            <person name="Hackstein J.H."/>
            <person name="Baker S.E."/>
            <person name="Grigoriev I.V."/>
            <person name="O'Malley M.A."/>
        </authorList>
    </citation>
    <scope>NUCLEOTIDE SEQUENCE [LARGE SCALE GENOMIC DNA]</scope>
    <source>
        <strain evidence="3">finn</strain>
    </source>
</reference>
<dbReference type="Proteomes" id="UP000193719">
    <property type="component" value="Unassembled WGS sequence"/>
</dbReference>
<evidence type="ECO:0000313" key="3">
    <source>
        <dbReference type="Proteomes" id="UP000193719"/>
    </source>
</evidence>
<evidence type="ECO:0000256" key="1">
    <source>
        <dbReference type="SAM" id="MobiDB-lite"/>
    </source>
</evidence>
<organism evidence="2 3">
    <name type="scientific">Piromyces finnis</name>
    <dbReference type="NCBI Taxonomy" id="1754191"/>
    <lineage>
        <taxon>Eukaryota</taxon>
        <taxon>Fungi</taxon>
        <taxon>Fungi incertae sedis</taxon>
        <taxon>Chytridiomycota</taxon>
        <taxon>Chytridiomycota incertae sedis</taxon>
        <taxon>Neocallimastigomycetes</taxon>
        <taxon>Neocallimastigales</taxon>
        <taxon>Neocallimastigaceae</taxon>
        <taxon>Piromyces</taxon>
    </lineage>
</organism>
<name>A0A1Y1UWU4_9FUNG</name>
<dbReference type="OrthoDB" id="10505484at2759"/>
<proteinExistence type="predicted"/>
<comment type="caution">
    <text evidence="2">The sequence shown here is derived from an EMBL/GenBank/DDBJ whole genome shotgun (WGS) entry which is preliminary data.</text>
</comment>
<reference evidence="2 3" key="2">
    <citation type="submission" date="2016-08" db="EMBL/GenBank/DDBJ databases">
        <title>Pervasive Adenine N6-methylation of Active Genes in Fungi.</title>
        <authorList>
            <consortium name="DOE Joint Genome Institute"/>
            <person name="Mondo S.J."/>
            <person name="Dannebaum R.O."/>
            <person name="Kuo R.C."/>
            <person name="Labutti K."/>
            <person name="Haridas S."/>
            <person name="Kuo A."/>
            <person name="Salamov A."/>
            <person name="Ahrendt S.R."/>
            <person name="Lipzen A."/>
            <person name="Sullivan W."/>
            <person name="Andreopoulos W.B."/>
            <person name="Clum A."/>
            <person name="Lindquist E."/>
            <person name="Daum C."/>
            <person name="Ramamoorthy G.K."/>
            <person name="Gryganskyi A."/>
            <person name="Culley D."/>
            <person name="Magnuson J.K."/>
            <person name="James T.Y."/>
            <person name="O'Malley M.A."/>
            <person name="Stajich J.E."/>
            <person name="Spatafora J.W."/>
            <person name="Visel A."/>
            <person name="Grigoriev I.V."/>
        </authorList>
    </citation>
    <scope>NUCLEOTIDE SEQUENCE [LARGE SCALE GENOMIC DNA]</scope>
    <source>
        <strain evidence="3">finn</strain>
    </source>
</reference>
<dbReference type="AlphaFoldDB" id="A0A1Y1UWU4"/>